<dbReference type="EMBL" id="LAZR01056801">
    <property type="protein sequence ID" value="KKK73402.1"/>
    <property type="molecule type" value="Genomic_DNA"/>
</dbReference>
<organism evidence="1">
    <name type="scientific">marine sediment metagenome</name>
    <dbReference type="NCBI Taxonomy" id="412755"/>
    <lineage>
        <taxon>unclassified sequences</taxon>
        <taxon>metagenomes</taxon>
        <taxon>ecological metagenomes</taxon>
    </lineage>
</organism>
<reference evidence="1" key="1">
    <citation type="journal article" date="2015" name="Nature">
        <title>Complex archaea that bridge the gap between prokaryotes and eukaryotes.</title>
        <authorList>
            <person name="Spang A."/>
            <person name="Saw J.H."/>
            <person name="Jorgensen S.L."/>
            <person name="Zaremba-Niedzwiedzka K."/>
            <person name="Martijn J."/>
            <person name="Lind A.E."/>
            <person name="van Eijk R."/>
            <person name="Schleper C."/>
            <person name="Guy L."/>
            <person name="Ettema T.J."/>
        </authorList>
    </citation>
    <scope>NUCLEOTIDE SEQUENCE</scope>
</reference>
<sequence>MSLVIDMMQKALAELEGDEDLKIHMRYLLDTFHDYSH</sequence>
<comment type="caution">
    <text evidence="1">The sequence shown here is derived from an EMBL/GenBank/DDBJ whole genome shotgun (WGS) entry which is preliminary data.</text>
</comment>
<feature type="non-terminal residue" evidence="1">
    <location>
        <position position="37"/>
    </location>
</feature>
<name>A0A0F8XWE2_9ZZZZ</name>
<dbReference type="AlphaFoldDB" id="A0A0F8XWE2"/>
<gene>
    <name evidence="1" type="ORF">LCGC14_2894220</name>
</gene>
<accession>A0A0F8XWE2</accession>
<evidence type="ECO:0000313" key="1">
    <source>
        <dbReference type="EMBL" id="KKK73402.1"/>
    </source>
</evidence>
<protein>
    <submittedName>
        <fullName evidence="1">Uncharacterized protein</fullName>
    </submittedName>
</protein>
<proteinExistence type="predicted"/>